<reference evidence="2" key="1">
    <citation type="submission" date="2013-11" db="EMBL/GenBank/DDBJ databases">
        <title>The Genome Sequence of Phytophthora parasitica IAC_01/95.</title>
        <authorList>
            <consortium name="The Broad Institute Genomics Platform"/>
            <person name="Russ C."/>
            <person name="Tyler B."/>
            <person name="Panabieres F."/>
            <person name="Shan W."/>
            <person name="Tripathy S."/>
            <person name="Grunwald N."/>
            <person name="Machado M."/>
            <person name="Johnson C.S."/>
            <person name="Arredondo F."/>
            <person name="Hong C."/>
            <person name="Coffey M."/>
            <person name="Young S.K."/>
            <person name="Zeng Q."/>
            <person name="Gargeya S."/>
            <person name="Fitzgerald M."/>
            <person name="Abouelleil A."/>
            <person name="Alvarado L."/>
            <person name="Chapman S.B."/>
            <person name="Gainer-Dewar J."/>
            <person name="Goldberg J."/>
            <person name="Griggs A."/>
            <person name="Gujja S."/>
            <person name="Hansen M."/>
            <person name="Howarth C."/>
            <person name="Imamovic A."/>
            <person name="Ireland A."/>
            <person name="Larimer J."/>
            <person name="McCowan C."/>
            <person name="Murphy C."/>
            <person name="Pearson M."/>
            <person name="Poon T.W."/>
            <person name="Priest M."/>
            <person name="Roberts A."/>
            <person name="Saif S."/>
            <person name="Shea T."/>
            <person name="Sykes S."/>
            <person name="Wortman J."/>
            <person name="Nusbaum C."/>
            <person name="Birren B."/>
        </authorList>
    </citation>
    <scope>NUCLEOTIDE SEQUENCE [LARGE SCALE GENOMIC DNA]</scope>
    <source>
        <strain evidence="2">IAC_01/95</strain>
    </source>
</reference>
<protein>
    <submittedName>
        <fullName evidence="2">Uncharacterized protein</fullName>
    </submittedName>
</protein>
<gene>
    <name evidence="2" type="ORF">L914_08037</name>
</gene>
<dbReference type="EMBL" id="KI692714">
    <property type="protein sequence ID" value="ETM47232.1"/>
    <property type="molecule type" value="Genomic_DNA"/>
</dbReference>
<dbReference type="VEuPathDB" id="FungiDB:PPTG_03084"/>
<evidence type="ECO:0000313" key="2">
    <source>
        <dbReference type="EMBL" id="ETM47232.1"/>
    </source>
</evidence>
<name>W2NF10_PHYNI</name>
<evidence type="ECO:0000256" key="1">
    <source>
        <dbReference type="SAM" id="MobiDB-lite"/>
    </source>
</evidence>
<sequence>MSEGYETDGPIKTKTNESDQEQPAASQPLEDDQVCISEGGELFAEDVDSQMAGLPEVTTTTED</sequence>
<feature type="non-terminal residue" evidence="2">
    <location>
        <position position="63"/>
    </location>
</feature>
<accession>W2NF10</accession>
<dbReference type="Proteomes" id="UP000054532">
    <property type="component" value="Unassembled WGS sequence"/>
</dbReference>
<feature type="region of interest" description="Disordered" evidence="1">
    <location>
        <begin position="1"/>
        <end position="32"/>
    </location>
</feature>
<organism evidence="2">
    <name type="scientific">Phytophthora nicotianae</name>
    <name type="common">Potato buckeye rot agent</name>
    <name type="synonym">Phytophthora parasitica</name>
    <dbReference type="NCBI Taxonomy" id="4792"/>
    <lineage>
        <taxon>Eukaryota</taxon>
        <taxon>Sar</taxon>
        <taxon>Stramenopiles</taxon>
        <taxon>Oomycota</taxon>
        <taxon>Peronosporomycetes</taxon>
        <taxon>Peronosporales</taxon>
        <taxon>Peronosporaceae</taxon>
        <taxon>Phytophthora</taxon>
    </lineage>
</organism>
<proteinExistence type="predicted"/>
<dbReference type="AlphaFoldDB" id="W2NF10"/>